<keyword evidence="5" id="KW-1185">Reference proteome</keyword>
<dbReference type="EMBL" id="JARBDR010000246">
    <property type="protein sequence ID" value="KAJ8317429.1"/>
    <property type="molecule type" value="Genomic_DNA"/>
</dbReference>
<evidence type="ECO:0000259" key="3">
    <source>
        <dbReference type="Pfam" id="PF19272"/>
    </source>
</evidence>
<name>A0ABQ9FJG7_TEGGR</name>
<dbReference type="Pfam" id="PF19272">
    <property type="entry name" value="ASMase_C"/>
    <property type="match status" value="1"/>
</dbReference>
<sequence length="102" mass="12040">MQYYLDLQFSNANNKTIWQKLYQMTSDYHLADVTPFSIYALVQRLKNAATNEFRLFNKWRFVNIDSQCNSDCHIMVWCSLIHNQQNEFLKCMKPSHGPSVVG</sequence>
<dbReference type="InterPro" id="IPR045473">
    <property type="entry name" value="ASM_C"/>
</dbReference>
<evidence type="ECO:0000313" key="5">
    <source>
        <dbReference type="Proteomes" id="UP001217089"/>
    </source>
</evidence>
<dbReference type="PANTHER" id="PTHR10340">
    <property type="entry name" value="SPHINGOMYELIN PHOSPHODIESTERASE"/>
    <property type="match status" value="1"/>
</dbReference>
<dbReference type="PANTHER" id="PTHR10340:SF57">
    <property type="entry name" value="METALLOPHOS DOMAIN-CONTAINING PROTEIN"/>
    <property type="match status" value="1"/>
</dbReference>
<evidence type="ECO:0000256" key="1">
    <source>
        <dbReference type="ARBA" id="ARBA00022801"/>
    </source>
</evidence>
<evidence type="ECO:0000313" key="4">
    <source>
        <dbReference type="EMBL" id="KAJ8317429.1"/>
    </source>
</evidence>
<keyword evidence="1" id="KW-0378">Hydrolase</keyword>
<comment type="caution">
    <text evidence="4">The sequence shown here is derived from an EMBL/GenBank/DDBJ whole genome shotgun (WGS) entry which is preliminary data.</text>
</comment>
<organism evidence="4 5">
    <name type="scientific">Tegillarca granosa</name>
    <name type="common">Malaysian cockle</name>
    <name type="synonym">Anadara granosa</name>
    <dbReference type="NCBI Taxonomy" id="220873"/>
    <lineage>
        <taxon>Eukaryota</taxon>
        <taxon>Metazoa</taxon>
        <taxon>Spiralia</taxon>
        <taxon>Lophotrochozoa</taxon>
        <taxon>Mollusca</taxon>
        <taxon>Bivalvia</taxon>
        <taxon>Autobranchia</taxon>
        <taxon>Pteriomorphia</taxon>
        <taxon>Arcoida</taxon>
        <taxon>Arcoidea</taxon>
        <taxon>Arcidae</taxon>
        <taxon>Tegillarca</taxon>
    </lineage>
</organism>
<accession>A0ABQ9FJG7</accession>
<feature type="domain" description="Sphingomyelin phosphodiesterase C-terminal" evidence="3">
    <location>
        <begin position="1"/>
        <end position="94"/>
    </location>
</feature>
<proteinExistence type="predicted"/>
<dbReference type="Proteomes" id="UP001217089">
    <property type="component" value="Unassembled WGS sequence"/>
</dbReference>
<gene>
    <name evidence="4" type="ORF">KUTeg_005333</name>
</gene>
<evidence type="ECO:0000256" key="2">
    <source>
        <dbReference type="ARBA" id="ARBA00023180"/>
    </source>
</evidence>
<reference evidence="4 5" key="1">
    <citation type="submission" date="2022-12" db="EMBL/GenBank/DDBJ databases">
        <title>Chromosome-level genome of Tegillarca granosa.</title>
        <authorList>
            <person name="Kim J."/>
        </authorList>
    </citation>
    <scope>NUCLEOTIDE SEQUENCE [LARGE SCALE GENOMIC DNA]</scope>
    <source>
        <strain evidence="4">Teg-2019</strain>
        <tissue evidence="4">Adductor muscle</tissue>
    </source>
</reference>
<keyword evidence="2" id="KW-0325">Glycoprotein</keyword>
<protein>
    <recommendedName>
        <fullName evidence="3">Sphingomyelin phosphodiesterase C-terminal domain-containing protein</fullName>
    </recommendedName>
</protein>